<dbReference type="FunFam" id="3.40.50.300:FF:000016">
    <property type="entry name" value="Oligopeptide ABC transporter ATP-binding component"/>
    <property type="match status" value="1"/>
</dbReference>
<comment type="similarity">
    <text evidence="1">Belongs to the ABC transporter superfamily.</text>
</comment>
<comment type="caution">
    <text evidence="6">The sequence shown here is derived from an EMBL/GenBank/DDBJ whole genome shotgun (WGS) entry which is preliminary data.</text>
</comment>
<dbReference type="GO" id="GO:0016887">
    <property type="term" value="F:ATP hydrolysis activity"/>
    <property type="evidence" value="ECO:0007669"/>
    <property type="project" value="InterPro"/>
</dbReference>
<dbReference type="GO" id="GO:0015833">
    <property type="term" value="P:peptide transport"/>
    <property type="evidence" value="ECO:0007669"/>
    <property type="project" value="InterPro"/>
</dbReference>
<dbReference type="InterPro" id="IPR050319">
    <property type="entry name" value="ABC_transp_ATP-bind"/>
</dbReference>
<dbReference type="GO" id="GO:0005524">
    <property type="term" value="F:ATP binding"/>
    <property type="evidence" value="ECO:0007669"/>
    <property type="project" value="UniProtKB-KW"/>
</dbReference>
<dbReference type="SMART" id="SM00382">
    <property type="entry name" value="AAA"/>
    <property type="match status" value="1"/>
</dbReference>
<evidence type="ECO:0000256" key="3">
    <source>
        <dbReference type="ARBA" id="ARBA00022741"/>
    </source>
</evidence>
<dbReference type="CDD" id="cd03257">
    <property type="entry name" value="ABC_NikE_OppD_transporters"/>
    <property type="match status" value="1"/>
</dbReference>
<gene>
    <name evidence="6" type="ORF">GQS65_04505</name>
</gene>
<dbReference type="Proteomes" id="UP000451471">
    <property type="component" value="Unassembled WGS sequence"/>
</dbReference>
<feature type="domain" description="ABC transporter" evidence="5">
    <location>
        <begin position="6"/>
        <end position="257"/>
    </location>
</feature>
<evidence type="ECO:0000259" key="5">
    <source>
        <dbReference type="PROSITE" id="PS50893"/>
    </source>
</evidence>
<dbReference type="NCBIfam" id="TIGR01727">
    <property type="entry name" value="oligo_HPY"/>
    <property type="match status" value="1"/>
</dbReference>
<dbReference type="RefSeq" id="WP_368279828.1">
    <property type="nucleotide sequence ID" value="NZ_WSZK01000010.1"/>
</dbReference>
<dbReference type="GO" id="GO:0055085">
    <property type="term" value="P:transmembrane transport"/>
    <property type="evidence" value="ECO:0007669"/>
    <property type="project" value="UniProtKB-ARBA"/>
</dbReference>
<dbReference type="PROSITE" id="PS50893">
    <property type="entry name" value="ABC_TRANSPORTER_2"/>
    <property type="match status" value="1"/>
</dbReference>
<dbReference type="Pfam" id="PF00005">
    <property type="entry name" value="ABC_tran"/>
    <property type="match status" value="1"/>
</dbReference>
<dbReference type="InterPro" id="IPR003593">
    <property type="entry name" value="AAA+_ATPase"/>
</dbReference>
<accession>A0A6B0GG14</accession>
<keyword evidence="7" id="KW-1185">Reference proteome</keyword>
<reference evidence="6 7" key="1">
    <citation type="submission" date="2019-12" db="EMBL/GenBank/DDBJ databases">
        <title>Halocatena pleomorpha gen. nov. sp. nov., an extremely halophilic archaeon of family Halobacteriaceae isolated from saltpan soil.</title>
        <authorList>
            <person name="Pal Y."/>
            <person name="Verma A."/>
            <person name="Krishnamurthi S."/>
            <person name="Kumar P."/>
        </authorList>
    </citation>
    <scope>NUCLEOTIDE SEQUENCE [LARGE SCALE GENOMIC DNA]</scope>
    <source>
        <strain evidence="6 7">JCM 16495</strain>
    </source>
</reference>
<keyword evidence="3" id="KW-0547">Nucleotide-binding</keyword>
<dbReference type="InterPro" id="IPR013563">
    <property type="entry name" value="Oligopep_ABC_C"/>
</dbReference>
<sequence>MTKPIVEIDDVVKRFPVDDSFFAKLLGNETYVTAVDGVSLSIEPGETLALVGESGSGKSTLANMVTGLHSPTSGTVKFDGEVVGEATSRNKETLAAIGMVFQNPRGSLDSRLTIKQIIAEPLKARGWSAAEREQKVESLIERVNLSQAYLPRHPHELSGGEAQRVAIARAIALNPRLIVLDEPVSALDVSVQAKIVNLLMELQDELNLTYLFIAHDLNVVEHIADRIAVMYLGQLMEIAPTEVLFTETSHPYTETLLSAIPSVDPTKQKERVILDGDIPSPINTPSGCVFHTRCPLADEHCATQTPAAEHIGESTSWCHYAAEFADDEKRIAGVMSDD</sequence>
<organism evidence="6 7">
    <name type="scientific">Halomarina oriensis</name>
    <dbReference type="NCBI Taxonomy" id="671145"/>
    <lineage>
        <taxon>Archaea</taxon>
        <taxon>Methanobacteriati</taxon>
        <taxon>Methanobacteriota</taxon>
        <taxon>Stenosarchaea group</taxon>
        <taxon>Halobacteria</taxon>
        <taxon>Halobacteriales</taxon>
        <taxon>Natronomonadaceae</taxon>
        <taxon>Halomarina</taxon>
    </lineage>
</organism>
<keyword evidence="2" id="KW-0813">Transport</keyword>
<dbReference type="InterPro" id="IPR003439">
    <property type="entry name" value="ABC_transporter-like_ATP-bd"/>
</dbReference>
<evidence type="ECO:0000256" key="2">
    <source>
        <dbReference type="ARBA" id="ARBA00022448"/>
    </source>
</evidence>
<dbReference type="InterPro" id="IPR027417">
    <property type="entry name" value="P-loop_NTPase"/>
</dbReference>
<protein>
    <submittedName>
        <fullName evidence="6">ATP-binding cassette domain-containing protein</fullName>
    </submittedName>
</protein>
<evidence type="ECO:0000313" key="6">
    <source>
        <dbReference type="EMBL" id="MWG33762.1"/>
    </source>
</evidence>
<dbReference type="PANTHER" id="PTHR43776:SF7">
    <property type="entry name" value="D,D-DIPEPTIDE TRANSPORT ATP-BINDING PROTEIN DDPF-RELATED"/>
    <property type="match status" value="1"/>
</dbReference>
<dbReference type="AlphaFoldDB" id="A0A6B0GG14"/>
<evidence type="ECO:0000256" key="4">
    <source>
        <dbReference type="ARBA" id="ARBA00022840"/>
    </source>
</evidence>
<name>A0A6B0GG14_9EURY</name>
<dbReference type="EMBL" id="WSZK01000010">
    <property type="protein sequence ID" value="MWG33762.1"/>
    <property type="molecule type" value="Genomic_DNA"/>
</dbReference>
<dbReference type="SUPFAM" id="SSF52540">
    <property type="entry name" value="P-loop containing nucleoside triphosphate hydrolases"/>
    <property type="match status" value="1"/>
</dbReference>
<dbReference type="Gene3D" id="3.40.50.300">
    <property type="entry name" value="P-loop containing nucleotide triphosphate hydrolases"/>
    <property type="match status" value="1"/>
</dbReference>
<dbReference type="InterPro" id="IPR017871">
    <property type="entry name" value="ABC_transporter-like_CS"/>
</dbReference>
<proteinExistence type="inferred from homology"/>
<evidence type="ECO:0000313" key="7">
    <source>
        <dbReference type="Proteomes" id="UP000451471"/>
    </source>
</evidence>
<dbReference type="PANTHER" id="PTHR43776">
    <property type="entry name" value="TRANSPORT ATP-BINDING PROTEIN"/>
    <property type="match status" value="1"/>
</dbReference>
<evidence type="ECO:0000256" key="1">
    <source>
        <dbReference type="ARBA" id="ARBA00005417"/>
    </source>
</evidence>
<dbReference type="Pfam" id="PF08352">
    <property type="entry name" value="oligo_HPY"/>
    <property type="match status" value="1"/>
</dbReference>
<keyword evidence="4 6" id="KW-0067">ATP-binding</keyword>
<dbReference type="PROSITE" id="PS00211">
    <property type="entry name" value="ABC_TRANSPORTER_1"/>
    <property type="match status" value="1"/>
</dbReference>